<feature type="non-terminal residue" evidence="2">
    <location>
        <position position="1"/>
    </location>
</feature>
<feature type="region of interest" description="Disordered" evidence="1">
    <location>
        <begin position="27"/>
        <end position="73"/>
    </location>
</feature>
<protein>
    <submittedName>
        <fullName evidence="2">p44-64</fullName>
    </submittedName>
</protein>
<sequence>ALAKVPGKDFVEFAKAVELSNSGIDKKVCKTKPKSGNSNYGKYGDKKGNGSDSIVAQCGGAGDSSGGSAPEHLGDFVTKTLKAEKDKIKNWPTSTQNNDAPSEDKNDNANAVAGDLVALNREEKTIVAGLLA</sequence>
<reference evidence="2" key="1">
    <citation type="journal article" date="2013" name="Vet. Microbiol.">
        <title>Expression of p44 variant-specific antibodies in sheep persistently infected with Anaplasma phagocytophilum.</title>
        <authorList>
            <person name="Thomas R.J."/>
            <person name="Radford A.D."/>
            <person name="Birtles R.J."/>
            <person name="Woldehiwet Z."/>
        </authorList>
    </citation>
    <scope>NUCLEOTIDE SEQUENCE</scope>
    <source>
        <strain evidence="2">Old Sourhope</strain>
    </source>
</reference>
<proteinExistence type="predicted"/>
<feature type="non-terminal residue" evidence="2">
    <location>
        <position position="132"/>
    </location>
</feature>
<organism evidence="2">
    <name type="scientific">Anaplasma phagocytophilum</name>
    <name type="common">Ehrlichia phagocytophila</name>
    <dbReference type="NCBI Taxonomy" id="948"/>
    <lineage>
        <taxon>Bacteria</taxon>
        <taxon>Pseudomonadati</taxon>
        <taxon>Pseudomonadota</taxon>
        <taxon>Alphaproteobacteria</taxon>
        <taxon>Rickettsiales</taxon>
        <taxon>Anaplasmataceae</taxon>
        <taxon>Anaplasma</taxon>
        <taxon>phagocytophilum group</taxon>
    </lineage>
</organism>
<accession>T2B2A4</accession>
<dbReference type="AlphaFoldDB" id="T2B2A4"/>
<gene>
    <name evidence="2" type="primary">p44-64</name>
</gene>
<name>T2B2A4_ANAPH</name>
<feature type="compositionally biased region" description="Polar residues" evidence="1">
    <location>
        <begin position="91"/>
        <end position="100"/>
    </location>
</feature>
<evidence type="ECO:0000313" key="2">
    <source>
        <dbReference type="EMBL" id="AGV04734.1"/>
    </source>
</evidence>
<evidence type="ECO:0000256" key="1">
    <source>
        <dbReference type="SAM" id="MobiDB-lite"/>
    </source>
</evidence>
<feature type="region of interest" description="Disordered" evidence="1">
    <location>
        <begin position="86"/>
        <end position="109"/>
    </location>
</feature>
<dbReference type="EMBL" id="KF481679">
    <property type="protein sequence ID" value="AGV04734.1"/>
    <property type="molecule type" value="Genomic_DNA"/>
</dbReference>